<gene>
    <name evidence="1" type="ORF">DSO57_1025636</name>
</gene>
<accession>A0ACC2RGZ4</accession>
<sequence>MTYYCHTCQIPICSDCGMFGLKHRDHKFEHLGAIYDQRVEGLKSYLVALRKRMAKFAKKIKEVDRKVQNCNLAKIESDRELVGLVNRYRTNLELQLREKHNILFSQRGTLVKQADFLQATINKLDSVLKSHSQVEVLQSDEKVIHILKQVEQVILHNPGDEVSVDMTFEKDFLPSYDLYRFNIPRFSQLLEMGIFESNLVSQGGLVWRLRASIEGKTEKCSGHLALFIHLLQGDPQPSRYYIRVEMKHPTRPDSVIREFPFDLKAGDARGFRQFCRIQTLVAKGFVDPSGSYPQLICGIRPLSYRQRSRDQRRYILELESQLAQHKAASTTILAETPDTDTDDAYGEELVGSSDAMLVVSPVTDQGPSVSLLRDDSSQQDVGPSNPARPVSPFDCDFHQAPQPNIPPPLRSAKIPLSRGEIHRRRTSRSGGIPHSENSSDSEYDEDMDQCSAIPSFTSTDELRQLIHQEFDTWSGNLSALAPCPVIRSRILNSSSHSDSASSGLSSSCPTPGQPPLASPVIIDAEPTRSRHRSHSAATYYAFNSPSRSSFSVYAAPSSPSSSEI</sequence>
<organism evidence="1 2">
    <name type="scientific">Entomophthora muscae</name>
    <dbReference type="NCBI Taxonomy" id="34485"/>
    <lineage>
        <taxon>Eukaryota</taxon>
        <taxon>Fungi</taxon>
        <taxon>Fungi incertae sedis</taxon>
        <taxon>Zoopagomycota</taxon>
        <taxon>Entomophthoromycotina</taxon>
        <taxon>Entomophthoromycetes</taxon>
        <taxon>Entomophthorales</taxon>
        <taxon>Entomophthoraceae</taxon>
        <taxon>Entomophthora</taxon>
    </lineage>
</organism>
<proteinExistence type="predicted"/>
<name>A0ACC2RGZ4_9FUNG</name>
<comment type="caution">
    <text evidence="1">The sequence shown here is derived from an EMBL/GenBank/DDBJ whole genome shotgun (WGS) entry which is preliminary data.</text>
</comment>
<keyword evidence="2" id="KW-1185">Reference proteome</keyword>
<protein>
    <submittedName>
        <fullName evidence="1">Uncharacterized protein</fullName>
    </submittedName>
</protein>
<evidence type="ECO:0000313" key="1">
    <source>
        <dbReference type="EMBL" id="KAJ9049329.1"/>
    </source>
</evidence>
<dbReference type="Proteomes" id="UP001165960">
    <property type="component" value="Unassembled WGS sequence"/>
</dbReference>
<reference evidence="1" key="1">
    <citation type="submission" date="2022-04" db="EMBL/GenBank/DDBJ databases">
        <title>Genome of the entomopathogenic fungus Entomophthora muscae.</title>
        <authorList>
            <person name="Elya C."/>
            <person name="Lovett B.R."/>
            <person name="Lee E."/>
            <person name="Macias A.M."/>
            <person name="Hajek A.E."/>
            <person name="De Bivort B.L."/>
            <person name="Kasson M.T."/>
            <person name="De Fine Licht H.H."/>
            <person name="Stajich J.E."/>
        </authorList>
    </citation>
    <scope>NUCLEOTIDE SEQUENCE</scope>
    <source>
        <strain evidence="1">Berkeley</strain>
    </source>
</reference>
<evidence type="ECO:0000313" key="2">
    <source>
        <dbReference type="Proteomes" id="UP001165960"/>
    </source>
</evidence>
<dbReference type="EMBL" id="QTSX02007245">
    <property type="protein sequence ID" value="KAJ9049329.1"/>
    <property type="molecule type" value="Genomic_DNA"/>
</dbReference>